<evidence type="ECO:0000256" key="1">
    <source>
        <dbReference type="ARBA" id="ARBA00010838"/>
    </source>
</evidence>
<feature type="binding site" evidence="9">
    <location>
        <position position="133"/>
    </location>
    <ligand>
        <name>substrate</name>
    </ligand>
</feature>
<sequence length="454" mass="50621">MNALDLNPSALAELHHALRPDFLWGAATSAAQIEGAAFGEGKGASIWDAYCRQPGRINDGSNIDVACDHYHRFREDVALLKWLGLDAYRFSIAWPRVQPDGAGAWNEAGFAFYDRLVDALLEAGIQPHATLYHWDLPQALHESMGGWTAREIVPRFADYAAEVARRLGDRLASIATLNEPWCVATLGYETAQFAPGLTSRATAMQVSHHLMLAHGAAIRAMRPLTRAPLGVVLNHTPAFPASALEADRRAARIDDGLNVRWYMDPIFRGSYPADVIEYLGADAPRIEPQDLALIQQPLDFLGVNFYTRSFISTQQPAVPAPGKQGFTDMGWEIYPKALTQHLVRITREYAPPPIYITENGMANADQVVDGRVADVERVAYLRSHLQALARAAELGVDVRGYFYWSLLDNFEWNSGYTKRFGLFHVDYASQARLAKDSAHWYRGFIEAFKQAHRP</sequence>
<dbReference type="InterPro" id="IPR001360">
    <property type="entry name" value="Glyco_hydro_1"/>
</dbReference>
<feature type="active site" description="Proton donor" evidence="8">
    <location>
        <position position="179"/>
    </location>
</feature>
<dbReference type="Gene3D" id="3.20.20.80">
    <property type="entry name" value="Glycosidases"/>
    <property type="match status" value="1"/>
</dbReference>
<dbReference type="EC" id="3.2.1.21" evidence="2 11"/>
<evidence type="ECO:0000256" key="5">
    <source>
        <dbReference type="ARBA" id="ARBA00023277"/>
    </source>
</evidence>
<proteinExistence type="inferred from homology"/>
<gene>
    <name evidence="12" type="ORF">PFX98_04485</name>
</gene>
<keyword evidence="5" id="KW-0119">Carbohydrate metabolism</keyword>
<feature type="binding site" evidence="9">
    <location>
        <position position="404"/>
    </location>
    <ligand>
        <name>substrate</name>
    </ligand>
</feature>
<dbReference type="GO" id="GO:0008422">
    <property type="term" value="F:beta-glucosidase activity"/>
    <property type="evidence" value="ECO:0007669"/>
    <property type="project" value="UniProtKB-EC"/>
</dbReference>
<keyword evidence="4" id="KW-0136">Cellulose degradation</keyword>
<feature type="binding site" evidence="9">
    <location>
        <begin position="411"/>
        <end position="412"/>
    </location>
    <ligand>
        <name>substrate</name>
    </ligand>
</feature>
<dbReference type="NCBIfam" id="TIGR03356">
    <property type="entry name" value="BGL"/>
    <property type="match status" value="1"/>
</dbReference>
<feature type="active site" description="Nucleophile" evidence="8 10">
    <location>
        <position position="358"/>
    </location>
</feature>
<evidence type="ECO:0000256" key="8">
    <source>
        <dbReference type="PIRSR" id="PIRSR617736-1"/>
    </source>
</evidence>
<feature type="binding site" evidence="9">
    <location>
        <position position="306"/>
    </location>
    <ligand>
        <name>substrate</name>
    </ligand>
</feature>
<comment type="catalytic activity">
    <reaction evidence="11">
        <text>Hydrolysis of terminal, non-reducing beta-D-glucosyl residues with release of beta-D-glucose.</text>
        <dbReference type="EC" id="3.2.1.21"/>
    </reaction>
</comment>
<dbReference type="KEGG" id="pais:PFX98_04485"/>
<evidence type="ECO:0000313" key="13">
    <source>
        <dbReference type="Proteomes" id="UP001177769"/>
    </source>
</evidence>
<dbReference type="InterPro" id="IPR018120">
    <property type="entry name" value="Glyco_hydro_1_AS"/>
</dbReference>
<evidence type="ECO:0000256" key="10">
    <source>
        <dbReference type="PROSITE-ProRule" id="PRU10055"/>
    </source>
</evidence>
<keyword evidence="7" id="KW-0624">Polysaccharide degradation</keyword>
<dbReference type="PROSITE" id="PS00572">
    <property type="entry name" value="GLYCOSYL_HYDROL_F1_1"/>
    <property type="match status" value="1"/>
</dbReference>
<dbReference type="GO" id="GO:0030245">
    <property type="term" value="P:cellulose catabolic process"/>
    <property type="evidence" value="ECO:0007669"/>
    <property type="project" value="UniProtKB-KW"/>
</dbReference>
<evidence type="ECO:0000256" key="11">
    <source>
        <dbReference type="RuleBase" id="RU361175"/>
    </source>
</evidence>
<evidence type="ECO:0000256" key="9">
    <source>
        <dbReference type="PIRSR" id="PIRSR617736-2"/>
    </source>
</evidence>
<evidence type="ECO:0000313" key="12">
    <source>
        <dbReference type="EMBL" id="WIT12870.1"/>
    </source>
</evidence>
<dbReference type="RefSeq" id="WP_285233971.1">
    <property type="nucleotide sequence ID" value="NZ_CP116346.1"/>
</dbReference>
<evidence type="ECO:0000256" key="2">
    <source>
        <dbReference type="ARBA" id="ARBA00012744"/>
    </source>
</evidence>
<evidence type="ECO:0000256" key="3">
    <source>
        <dbReference type="ARBA" id="ARBA00022801"/>
    </source>
</evidence>
<evidence type="ECO:0000256" key="4">
    <source>
        <dbReference type="ARBA" id="ARBA00023001"/>
    </source>
</evidence>
<feature type="binding site" evidence="9">
    <location>
        <position position="178"/>
    </location>
    <ligand>
        <name>substrate</name>
    </ligand>
</feature>
<keyword evidence="6 11" id="KW-0326">Glycosidase</keyword>
<dbReference type="PRINTS" id="PR00131">
    <property type="entry name" value="GLHYDRLASE1"/>
</dbReference>
<protein>
    <recommendedName>
        <fullName evidence="2 11">Beta-glucosidase</fullName>
        <ecNumber evidence="2 11">3.2.1.21</ecNumber>
    </recommendedName>
</protein>
<dbReference type="EMBL" id="CP116346">
    <property type="protein sequence ID" value="WIT12870.1"/>
    <property type="molecule type" value="Genomic_DNA"/>
</dbReference>
<reference evidence="12" key="1">
    <citation type="submission" date="2023-01" db="EMBL/GenBank/DDBJ databases">
        <title>Whole genome sequence of Paucibacter sp. S2-9 isolated from pond sediment.</title>
        <authorList>
            <person name="Jung J.Y."/>
        </authorList>
    </citation>
    <scope>NUCLEOTIDE SEQUENCE</scope>
    <source>
        <strain evidence="12">S2-9</strain>
    </source>
</reference>
<dbReference type="Proteomes" id="UP001177769">
    <property type="component" value="Chromosome"/>
</dbReference>
<keyword evidence="3 11" id="KW-0378">Hydrolase</keyword>
<evidence type="ECO:0000256" key="6">
    <source>
        <dbReference type="ARBA" id="ARBA00023295"/>
    </source>
</evidence>
<evidence type="ECO:0000256" key="7">
    <source>
        <dbReference type="ARBA" id="ARBA00023326"/>
    </source>
</evidence>
<dbReference type="Pfam" id="PF00232">
    <property type="entry name" value="Glyco_hydro_1"/>
    <property type="match status" value="1"/>
</dbReference>
<dbReference type="FunFam" id="3.20.20.80:FF:000004">
    <property type="entry name" value="Beta-glucosidase 6-phospho-beta-glucosidase"/>
    <property type="match status" value="1"/>
</dbReference>
<accession>A0AA95NCX2</accession>
<name>A0AA95NCX2_9BURK</name>
<dbReference type="SUPFAM" id="SSF51445">
    <property type="entry name" value="(Trans)glycosidases"/>
    <property type="match status" value="1"/>
</dbReference>
<dbReference type="PANTHER" id="PTHR10353">
    <property type="entry name" value="GLYCOSYL HYDROLASE"/>
    <property type="match status" value="1"/>
</dbReference>
<keyword evidence="13" id="KW-1185">Reference proteome</keyword>
<dbReference type="AlphaFoldDB" id="A0AA95NCX2"/>
<dbReference type="PANTHER" id="PTHR10353:SF36">
    <property type="entry name" value="LP05116P"/>
    <property type="match status" value="1"/>
</dbReference>
<dbReference type="InterPro" id="IPR017853">
    <property type="entry name" value="GH"/>
</dbReference>
<comment type="similarity">
    <text evidence="1 11">Belongs to the glycosyl hydrolase 1 family.</text>
</comment>
<organism evidence="12 13">
    <name type="scientific">Paucibacter sediminis</name>
    <dbReference type="NCBI Taxonomy" id="3019553"/>
    <lineage>
        <taxon>Bacteria</taxon>
        <taxon>Pseudomonadati</taxon>
        <taxon>Pseudomonadota</taxon>
        <taxon>Betaproteobacteria</taxon>
        <taxon>Burkholderiales</taxon>
        <taxon>Sphaerotilaceae</taxon>
        <taxon>Roseateles</taxon>
    </lineage>
</organism>
<dbReference type="InterPro" id="IPR017736">
    <property type="entry name" value="Glyco_hydro_1_beta-glucosidase"/>
</dbReference>
<feature type="binding site" evidence="9">
    <location>
        <position position="32"/>
    </location>
    <ligand>
        <name>substrate</name>
    </ligand>
</feature>